<feature type="domain" description="RRM" evidence="4">
    <location>
        <begin position="219"/>
        <end position="300"/>
    </location>
</feature>
<dbReference type="HOGENOM" id="CLU_012062_9_1_1"/>
<dbReference type="PROSITE" id="PS50102">
    <property type="entry name" value="RRM"/>
    <property type="match status" value="2"/>
</dbReference>
<dbReference type="InterPro" id="IPR000504">
    <property type="entry name" value="RRM_dom"/>
</dbReference>
<feature type="compositionally biased region" description="Basic and acidic residues" evidence="3">
    <location>
        <begin position="104"/>
        <end position="115"/>
    </location>
</feature>
<sequence>MSDAPAAPVTENGVPPVAQDQVEEAPGFKVFAGNLAYSTTDEGLKAFFAPVESDIISAQVIMRGNRSAGYGFVALTSAEAAQKAVEALDKQELDGRPIIVEVAKPAEEKDKERKEKKPRARRPGRRGAKAVTGEVTEAEANGETNEAEAGKADDATATGDADKPKKKKKKTTKKPRSSAEGEATDAAATEGEAKPPRKKRVPRPPRPAGEQPVGDLSKTVLFVANLGFNIDDAGLAALFTDVGIKVNSARIVRRRWGKPRKSKGYGFVDVGDEEEQTKAIAALEGKEVGGRQIAVKIAVDAQTNEEKEEGSADPVIESAAEQADEEATPEATIVAS</sequence>
<evidence type="ECO:0000256" key="1">
    <source>
        <dbReference type="ARBA" id="ARBA00022884"/>
    </source>
</evidence>
<feature type="region of interest" description="Disordered" evidence="3">
    <location>
        <begin position="99"/>
        <end position="216"/>
    </location>
</feature>
<organism evidence="5 6">
    <name type="scientific">Heterobasidion irregulare (strain TC 32-1)</name>
    <dbReference type="NCBI Taxonomy" id="747525"/>
    <lineage>
        <taxon>Eukaryota</taxon>
        <taxon>Fungi</taxon>
        <taxon>Dikarya</taxon>
        <taxon>Basidiomycota</taxon>
        <taxon>Agaricomycotina</taxon>
        <taxon>Agaricomycetes</taxon>
        <taxon>Russulales</taxon>
        <taxon>Bondarzewiaceae</taxon>
        <taxon>Heterobasidion</taxon>
        <taxon>Heterobasidion annosum species complex</taxon>
    </lineage>
</organism>
<evidence type="ECO:0000313" key="6">
    <source>
        <dbReference type="Proteomes" id="UP000030671"/>
    </source>
</evidence>
<proteinExistence type="predicted"/>
<dbReference type="Proteomes" id="UP000030671">
    <property type="component" value="Unassembled WGS sequence"/>
</dbReference>
<evidence type="ECO:0000259" key="4">
    <source>
        <dbReference type="PROSITE" id="PS50102"/>
    </source>
</evidence>
<feature type="compositionally biased region" description="Low complexity" evidence="3">
    <location>
        <begin position="129"/>
        <end position="144"/>
    </location>
</feature>
<dbReference type="FunCoup" id="W4KEQ6">
    <property type="interactions" value="20"/>
</dbReference>
<dbReference type="InterPro" id="IPR012677">
    <property type="entry name" value="Nucleotide-bd_a/b_plait_sf"/>
</dbReference>
<keyword evidence="6" id="KW-1185">Reference proteome</keyword>
<dbReference type="EMBL" id="KI925456">
    <property type="protein sequence ID" value="ETW84308.1"/>
    <property type="molecule type" value="Genomic_DNA"/>
</dbReference>
<protein>
    <recommendedName>
        <fullName evidence="4">RRM domain-containing protein</fullName>
    </recommendedName>
</protein>
<dbReference type="Pfam" id="PF00076">
    <property type="entry name" value="RRM_1"/>
    <property type="match status" value="2"/>
</dbReference>
<dbReference type="InterPro" id="IPR035979">
    <property type="entry name" value="RBD_domain_sf"/>
</dbReference>
<feature type="region of interest" description="Disordered" evidence="3">
    <location>
        <begin position="302"/>
        <end position="336"/>
    </location>
</feature>
<evidence type="ECO:0000256" key="2">
    <source>
        <dbReference type="PROSITE-ProRule" id="PRU00176"/>
    </source>
</evidence>
<dbReference type="AlphaFoldDB" id="W4KEQ6"/>
<dbReference type="GeneID" id="20672087"/>
<dbReference type="OrthoDB" id="439808at2759"/>
<feature type="compositionally biased region" description="Low complexity" evidence="3">
    <location>
        <begin position="180"/>
        <end position="190"/>
    </location>
</feature>
<dbReference type="STRING" id="747525.W4KEQ6"/>
<accession>W4KEQ6</accession>
<dbReference type="GO" id="GO:0005634">
    <property type="term" value="C:nucleus"/>
    <property type="evidence" value="ECO:0007669"/>
    <property type="project" value="TreeGrafter"/>
</dbReference>
<feature type="compositionally biased region" description="Basic residues" evidence="3">
    <location>
        <begin position="116"/>
        <end position="128"/>
    </location>
</feature>
<name>W4KEQ6_HETIT</name>
<dbReference type="SMART" id="SM00360">
    <property type="entry name" value="RRM"/>
    <property type="match status" value="2"/>
</dbReference>
<dbReference type="InterPro" id="IPR050502">
    <property type="entry name" value="Euk_RNA-bind_prot"/>
</dbReference>
<reference evidence="5 6" key="1">
    <citation type="journal article" date="2012" name="New Phytol.">
        <title>Insight into trade-off between wood decay and parasitism from the genome of a fungal forest pathogen.</title>
        <authorList>
            <person name="Olson A."/>
            <person name="Aerts A."/>
            <person name="Asiegbu F."/>
            <person name="Belbahri L."/>
            <person name="Bouzid O."/>
            <person name="Broberg A."/>
            <person name="Canback B."/>
            <person name="Coutinho P.M."/>
            <person name="Cullen D."/>
            <person name="Dalman K."/>
            <person name="Deflorio G."/>
            <person name="van Diepen L.T."/>
            <person name="Dunand C."/>
            <person name="Duplessis S."/>
            <person name="Durling M."/>
            <person name="Gonthier P."/>
            <person name="Grimwood J."/>
            <person name="Fossdal C.G."/>
            <person name="Hansson D."/>
            <person name="Henrissat B."/>
            <person name="Hietala A."/>
            <person name="Himmelstrand K."/>
            <person name="Hoffmeister D."/>
            <person name="Hogberg N."/>
            <person name="James T.Y."/>
            <person name="Karlsson M."/>
            <person name="Kohler A."/>
            <person name="Kues U."/>
            <person name="Lee Y.H."/>
            <person name="Lin Y.C."/>
            <person name="Lind M."/>
            <person name="Lindquist E."/>
            <person name="Lombard V."/>
            <person name="Lucas S."/>
            <person name="Lunden K."/>
            <person name="Morin E."/>
            <person name="Murat C."/>
            <person name="Park J."/>
            <person name="Raffaello T."/>
            <person name="Rouze P."/>
            <person name="Salamov A."/>
            <person name="Schmutz J."/>
            <person name="Solheim H."/>
            <person name="Stahlberg J."/>
            <person name="Velez H."/>
            <person name="de Vries R.P."/>
            <person name="Wiebenga A."/>
            <person name="Woodward S."/>
            <person name="Yakovlev I."/>
            <person name="Garbelotto M."/>
            <person name="Martin F."/>
            <person name="Grigoriev I.V."/>
            <person name="Stenlid J."/>
        </authorList>
    </citation>
    <scope>NUCLEOTIDE SEQUENCE [LARGE SCALE GENOMIC DNA]</scope>
    <source>
        <strain evidence="5 6">TC 32-1</strain>
    </source>
</reference>
<dbReference type="PANTHER" id="PTHR48025">
    <property type="entry name" value="OS02G0815200 PROTEIN"/>
    <property type="match status" value="1"/>
</dbReference>
<dbReference type="RefSeq" id="XP_009543992.1">
    <property type="nucleotide sequence ID" value="XM_009545697.1"/>
</dbReference>
<dbReference type="InParanoid" id="W4KEQ6"/>
<feature type="compositionally biased region" description="Basic residues" evidence="3">
    <location>
        <begin position="164"/>
        <end position="176"/>
    </location>
</feature>
<gene>
    <name evidence="5" type="ORF">HETIRDRAFT_381782</name>
</gene>
<dbReference type="eggNOG" id="KOG0118">
    <property type="taxonomic scope" value="Eukaryota"/>
</dbReference>
<dbReference type="Gene3D" id="3.30.70.330">
    <property type="match status" value="2"/>
</dbReference>
<keyword evidence="1 2" id="KW-0694">RNA-binding</keyword>
<dbReference type="SUPFAM" id="SSF54928">
    <property type="entry name" value="RNA-binding domain, RBD"/>
    <property type="match status" value="2"/>
</dbReference>
<evidence type="ECO:0000313" key="5">
    <source>
        <dbReference type="EMBL" id="ETW84308.1"/>
    </source>
</evidence>
<feature type="domain" description="RRM" evidence="4">
    <location>
        <begin position="28"/>
        <end position="105"/>
    </location>
</feature>
<evidence type="ECO:0000256" key="3">
    <source>
        <dbReference type="SAM" id="MobiDB-lite"/>
    </source>
</evidence>
<dbReference type="PANTHER" id="PTHR48025:SF1">
    <property type="entry name" value="RRM DOMAIN-CONTAINING PROTEIN"/>
    <property type="match status" value="1"/>
</dbReference>
<dbReference type="KEGG" id="hir:HETIRDRAFT_381782"/>
<dbReference type="GO" id="GO:0003729">
    <property type="term" value="F:mRNA binding"/>
    <property type="evidence" value="ECO:0007669"/>
    <property type="project" value="TreeGrafter"/>
</dbReference>